<evidence type="ECO:0000313" key="2">
    <source>
        <dbReference type="EMBL" id="CEM52245.1"/>
    </source>
</evidence>
<proteinExistence type="predicted"/>
<feature type="region of interest" description="Disordered" evidence="1">
    <location>
        <begin position="97"/>
        <end position="195"/>
    </location>
</feature>
<feature type="compositionally biased region" description="Basic and acidic residues" evidence="1">
    <location>
        <begin position="119"/>
        <end position="183"/>
    </location>
</feature>
<dbReference type="VEuPathDB" id="CryptoDB:Cvel_11166"/>
<name>A0A0G4I5F8_9ALVE</name>
<protein>
    <submittedName>
        <fullName evidence="2">Uncharacterized protein</fullName>
    </submittedName>
</protein>
<sequence length="270" mass="30498">MRIARPPLSVSPFVPPDEFIAQRIAEAREKREVKKALSALARGDPTAPSDISPSDLENLMTVERVIVSARLQLENGGLVESSSSSIAAQMPIPAPRHCPAVAPPVPNHKSSAPPLYSNQEREKDENEEREWQVKEKHEGAEKEKHERAEKEKHERAEKEKHERAEKEKHEREEKERRGREQLRRALSRPTLPRKATGHFSFPSLFKVQQQGQAPSVQQQTSGISNGYIFLFPILFSSVIRRFPRALDRIREGGISGRMEGGRQDGSKMNG</sequence>
<dbReference type="EMBL" id="CDMZ01005194">
    <property type="protein sequence ID" value="CEM52245.1"/>
    <property type="molecule type" value="Genomic_DNA"/>
</dbReference>
<accession>A0A0G4I5F8</accession>
<evidence type="ECO:0000256" key="1">
    <source>
        <dbReference type="SAM" id="MobiDB-lite"/>
    </source>
</evidence>
<dbReference type="AlphaFoldDB" id="A0A0G4I5F8"/>
<gene>
    <name evidence="2" type="ORF">Cvel_11166</name>
</gene>
<feature type="compositionally biased region" description="Pro residues" evidence="1">
    <location>
        <begin position="97"/>
        <end position="106"/>
    </location>
</feature>
<organism evidence="2">
    <name type="scientific">Chromera velia CCMP2878</name>
    <dbReference type="NCBI Taxonomy" id="1169474"/>
    <lineage>
        <taxon>Eukaryota</taxon>
        <taxon>Sar</taxon>
        <taxon>Alveolata</taxon>
        <taxon>Colpodellida</taxon>
        <taxon>Chromeraceae</taxon>
        <taxon>Chromera</taxon>
    </lineage>
</organism>
<reference evidence="2" key="1">
    <citation type="submission" date="2014-11" db="EMBL/GenBank/DDBJ databases">
        <authorList>
            <person name="Otto D Thomas"/>
            <person name="Naeem Raeece"/>
        </authorList>
    </citation>
    <scope>NUCLEOTIDE SEQUENCE</scope>
</reference>